<dbReference type="AlphaFoldDB" id="A0A133N9G4"/>
<evidence type="ECO:0000313" key="2">
    <source>
        <dbReference type="Proteomes" id="UP000070401"/>
    </source>
</evidence>
<comment type="caution">
    <text evidence="1">The sequence shown here is derived from an EMBL/GenBank/DDBJ whole genome shotgun (WGS) entry which is preliminary data.</text>
</comment>
<dbReference type="RefSeq" id="WP_060798999.1">
    <property type="nucleotide sequence ID" value="NZ_KQ956800.1"/>
</dbReference>
<accession>A0A133N9G4</accession>
<evidence type="ECO:0000313" key="1">
    <source>
        <dbReference type="EMBL" id="KXA12926.1"/>
    </source>
</evidence>
<gene>
    <name evidence="1" type="ORF">HMPREF3221_02447</name>
</gene>
<sequence length="107" mass="12485">MDKLKIEKIKKFIKRVKDLDLDYRIACEGHETYDTLTAKDLSEIGYLNVFTSENVVISVNFKSDIDICFCYDFPILFGRPFVSLDFKDLEEAYKAAKRIKVIAKDIF</sequence>
<protein>
    <submittedName>
        <fullName evidence="1">Uncharacterized protein</fullName>
    </submittedName>
</protein>
<keyword evidence="2" id="KW-1185">Reference proteome</keyword>
<proteinExistence type="predicted"/>
<reference evidence="2" key="1">
    <citation type="submission" date="2016-01" db="EMBL/GenBank/DDBJ databases">
        <authorList>
            <person name="Mitreva M."/>
            <person name="Pepin K.H."/>
            <person name="Mihindukulasuriya K.A."/>
            <person name="Fulton R."/>
            <person name="Fronick C."/>
            <person name="O'Laughlin M."/>
            <person name="Miner T."/>
            <person name="Herter B."/>
            <person name="Rosa B.A."/>
            <person name="Cordes M."/>
            <person name="Tomlinson C."/>
            <person name="Wollam A."/>
            <person name="Palsikar V.B."/>
            <person name="Mardis E.R."/>
            <person name="Wilson R.K."/>
        </authorList>
    </citation>
    <scope>NUCLEOTIDE SEQUENCE [LARGE SCALE GENOMIC DNA]</scope>
    <source>
        <strain evidence="2">MJR7757B</strain>
    </source>
</reference>
<dbReference type="EMBL" id="LRPY01000294">
    <property type="protein sequence ID" value="KXA12926.1"/>
    <property type="molecule type" value="Genomic_DNA"/>
</dbReference>
<organism evidence="1 2">
    <name type="scientific">Fusobacterium nucleatum</name>
    <dbReference type="NCBI Taxonomy" id="851"/>
    <lineage>
        <taxon>Bacteria</taxon>
        <taxon>Fusobacteriati</taxon>
        <taxon>Fusobacteriota</taxon>
        <taxon>Fusobacteriia</taxon>
        <taxon>Fusobacteriales</taxon>
        <taxon>Fusobacteriaceae</taxon>
        <taxon>Fusobacterium</taxon>
    </lineage>
</organism>
<name>A0A133N9G4_FUSNU</name>
<dbReference type="Proteomes" id="UP000070401">
    <property type="component" value="Unassembled WGS sequence"/>
</dbReference>
<dbReference type="PATRIC" id="fig|851.8.peg.2480"/>